<dbReference type="AlphaFoldDB" id="J1SDF3"/>
<sequence>MKTIDMIIKSSTEFYIDLVYQLSDTVRHILTLLLGKATR</sequence>
<dbReference type="Proteomes" id="UP000010312">
    <property type="component" value="Unassembled WGS sequence"/>
</dbReference>
<proteinExistence type="predicted"/>
<evidence type="ECO:0000313" key="1">
    <source>
        <dbReference type="EMBL" id="EJG87695.1"/>
    </source>
</evidence>
<organism evidence="1 2">
    <name type="scientific">Streptococcus infantis SPAR10</name>
    <dbReference type="NCBI Taxonomy" id="1159208"/>
    <lineage>
        <taxon>Bacteria</taxon>
        <taxon>Bacillati</taxon>
        <taxon>Bacillota</taxon>
        <taxon>Bacilli</taxon>
        <taxon>Lactobacillales</taxon>
        <taxon>Streptococcaceae</taxon>
        <taxon>Streptococcus</taxon>
    </lineage>
</organism>
<protein>
    <submittedName>
        <fullName evidence="1">Uncharacterized protein</fullName>
    </submittedName>
</protein>
<reference evidence="1 2" key="1">
    <citation type="submission" date="2012-05" db="EMBL/GenBank/DDBJ databases">
        <title>Genomic Sequence of Streptococcus mitis SPAR10.</title>
        <authorList>
            <person name="Chancey S."/>
            <person name="Kumar N."/>
            <person name="Sengamalay N."/>
            <person name="Matthews C."/>
            <person name="Hine E."/>
            <person name="Pallavajjal A."/>
            <person name="Abolude O."/>
            <person name="Daugherty S.C."/>
            <person name="Parankush S.P."/>
            <person name="Sadzewicz L."/>
            <person name="Tallon L.J."/>
            <person name="Farley M.M."/>
            <person name="Baughman W."/>
            <person name="McGee L."/>
            <person name="Stephens D.S."/>
            <person name="Tettelin H."/>
        </authorList>
    </citation>
    <scope>NUCLEOTIDE SEQUENCE [LARGE SCALE GENOMIC DNA]</scope>
    <source>
        <strain evidence="1 2">SPAR10</strain>
    </source>
</reference>
<gene>
    <name evidence="1" type="ORF">SPAR10_1269</name>
</gene>
<comment type="caution">
    <text evidence="1">The sequence shown here is derived from an EMBL/GenBank/DDBJ whole genome shotgun (WGS) entry which is preliminary data.</text>
</comment>
<accession>J1SDF3</accession>
<dbReference type="EMBL" id="ALCH01000004">
    <property type="protein sequence ID" value="EJG87695.1"/>
    <property type="molecule type" value="Genomic_DNA"/>
</dbReference>
<evidence type="ECO:0000313" key="2">
    <source>
        <dbReference type="Proteomes" id="UP000010312"/>
    </source>
</evidence>
<name>J1SDF3_9STRE</name>
<dbReference type="PATRIC" id="fig|1159208.3.peg.1201"/>